<evidence type="ECO:0000256" key="6">
    <source>
        <dbReference type="ARBA" id="ARBA00023016"/>
    </source>
</evidence>
<keyword evidence="5" id="KW-0067">ATP-binding</keyword>
<name>A0AAE0PEU9_SORBR</name>
<dbReference type="PROSITE" id="PS01036">
    <property type="entry name" value="HSP70_3"/>
    <property type="match status" value="1"/>
</dbReference>
<dbReference type="Pfam" id="PF00012">
    <property type="entry name" value="HSP70"/>
    <property type="match status" value="1"/>
</dbReference>
<keyword evidence="4" id="KW-0547">Nucleotide-binding</keyword>
<protein>
    <submittedName>
        <fullName evidence="8">Heat shock protein 70 family</fullName>
    </submittedName>
</protein>
<dbReference type="FunFam" id="3.30.420.40:FF:000171">
    <property type="entry name" value="Heat shock 70 kDa protein 4"/>
    <property type="match status" value="2"/>
</dbReference>
<dbReference type="AlphaFoldDB" id="A0AAE0PEU9"/>
<dbReference type="InterPro" id="IPR018181">
    <property type="entry name" value="Heat_shock_70_CS"/>
</dbReference>
<dbReference type="Proteomes" id="UP001281003">
    <property type="component" value="Unassembled WGS sequence"/>
</dbReference>
<dbReference type="FunFam" id="1.20.1270.10:FF:000002">
    <property type="entry name" value="Heat shock 70 kDa protein 4"/>
    <property type="match status" value="1"/>
</dbReference>
<evidence type="ECO:0000256" key="4">
    <source>
        <dbReference type="ARBA" id="ARBA00022741"/>
    </source>
</evidence>
<evidence type="ECO:0000256" key="5">
    <source>
        <dbReference type="ARBA" id="ARBA00022840"/>
    </source>
</evidence>
<comment type="caution">
    <text evidence="8">The sequence shown here is derived from an EMBL/GenBank/DDBJ whole genome shotgun (WGS) entry which is preliminary data.</text>
</comment>
<dbReference type="SUPFAM" id="SSF100920">
    <property type="entry name" value="Heat shock protein 70kD (HSP70), peptide-binding domain"/>
    <property type="match status" value="1"/>
</dbReference>
<dbReference type="Gene3D" id="3.90.640.10">
    <property type="entry name" value="Actin, Chain A, domain 4"/>
    <property type="match status" value="1"/>
</dbReference>
<comment type="subcellular location">
    <subcellularLocation>
        <location evidence="1">Cytoplasm</location>
    </subcellularLocation>
</comment>
<reference evidence="8" key="2">
    <citation type="submission" date="2023-07" db="EMBL/GenBank/DDBJ databases">
        <authorList>
            <consortium name="Lawrence Berkeley National Laboratory"/>
            <person name="Haridas S."/>
            <person name="Hensen N."/>
            <person name="Bonometti L."/>
            <person name="Westerberg I."/>
            <person name="Brannstrom I.O."/>
            <person name="Guillou S."/>
            <person name="Cros-Aarteil S."/>
            <person name="Calhoun S."/>
            <person name="Kuo A."/>
            <person name="Mondo S."/>
            <person name="Pangilinan J."/>
            <person name="Riley R."/>
            <person name="LaButti K."/>
            <person name="Andreopoulos B."/>
            <person name="Lipzen A."/>
            <person name="Chen C."/>
            <person name="Yanf M."/>
            <person name="Daum C."/>
            <person name="Ng V."/>
            <person name="Clum A."/>
            <person name="Steindorff A."/>
            <person name="Ohm R."/>
            <person name="Martin F."/>
            <person name="Silar P."/>
            <person name="Natvig D."/>
            <person name="Lalanne C."/>
            <person name="Gautier V."/>
            <person name="Ament-velasquez S.L."/>
            <person name="Kruys A."/>
            <person name="Hutchinson M.I."/>
            <person name="Powell A.J."/>
            <person name="Barry K."/>
            <person name="Miller A.N."/>
            <person name="Grigoriev I.V."/>
            <person name="Debuchy R."/>
            <person name="Gladieux P."/>
            <person name="Thoren M.H."/>
            <person name="Johannesson H."/>
        </authorList>
    </citation>
    <scope>NUCLEOTIDE SEQUENCE</scope>
    <source>
        <strain evidence="8">FGSC 1904</strain>
    </source>
</reference>
<evidence type="ECO:0000256" key="1">
    <source>
        <dbReference type="ARBA" id="ARBA00004496"/>
    </source>
</evidence>
<comment type="similarity">
    <text evidence="2">Belongs to the heat shock protein 70 family.</text>
</comment>
<feature type="compositionally biased region" description="Basic and acidic residues" evidence="7">
    <location>
        <begin position="668"/>
        <end position="692"/>
    </location>
</feature>
<dbReference type="FunFam" id="2.60.34.10:FF:000011">
    <property type="entry name" value="Heat shock protein hsp88"/>
    <property type="match status" value="1"/>
</dbReference>
<dbReference type="FunFam" id="3.30.30.30:FF:000002">
    <property type="entry name" value="Heat shock 70 kDa protein 4"/>
    <property type="match status" value="1"/>
</dbReference>
<dbReference type="GO" id="GO:0005829">
    <property type="term" value="C:cytosol"/>
    <property type="evidence" value="ECO:0007669"/>
    <property type="project" value="TreeGrafter"/>
</dbReference>
<dbReference type="GO" id="GO:0005524">
    <property type="term" value="F:ATP binding"/>
    <property type="evidence" value="ECO:0007669"/>
    <property type="project" value="UniProtKB-KW"/>
</dbReference>
<feature type="region of interest" description="Disordered" evidence="7">
    <location>
        <begin position="668"/>
        <end position="707"/>
    </location>
</feature>
<gene>
    <name evidence="8" type="ORF">B0T20DRAFT_214892</name>
</gene>
<dbReference type="PANTHER" id="PTHR45639">
    <property type="entry name" value="HSC70CB, ISOFORM G-RELATED"/>
    <property type="match status" value="1"/>
</dbReference>
<dbReference type="CDD" id="cd24094">
    <property type="entry name" value="ASKHA_NBD_HSP70_ScSse"/>
    <property type="match status" value="1"/>
</dbReference>
<evidence type="ECO:0000256" key="3">
    <source>
        <dbReference type="ARBA" id="ARBA00022490"/>
    </source>
</evidence>
<dbReference type="Gene3D" id="3.30.420.40">
    <property type="match status" value="2"/>
</dbReference>
<dbReference type="InterPro" id="IPR029047">
    <property type="entry name" value="HSP70_peptide-bd_sf"/>
</dbReference>
<dbReference type="InterPro" id="IPR043129">
    <property type="entry name" value="ATPase_NBD"/>
</dbReference>
<accession>A0AAE0PEU9</accession>
<keyword evidence="3" id="KW-0963">Cytoplasm</keyword>
<proteinExistence type="inferred from homology"/>
<reference evidence="8" key="1">
    <citation type="journal article" date="2023" name="Mol. Phylogenet. Evol.">
        <title>Genome-scale phylogeny and comparative genomics of the fungal order Sordariales.</title>
        <authorList>
            <person name="Hensen N."/>
            <person name="Bonometti L."/>
            <person name="Westerberg I."/>
            <person name="Brannstrom I.O."/>
            <person name="Guillou S."/>
            <person name="Cros-Aarteil S."/>
            <person name="Calhoun S."/>
            <person name="Haridas S."/>
            <person name="Kuo A."/>
            <person name="Mondo S."/>
            <person name="Pangilinan J."/>
            <person name="Riley R."/>
            <person name="LaButti K."/>
            <person name="Andreopoulos B."/>
            <person name="Lipzen A."/>
            <person name="Chen C."/>
            <person name="Yan M."/>
            <person name="Daum C."/>
            <person name="Ng V."/>
            <person name="Clum A."/>
            <person name="Steindorff A."/>
            <person name="Ohm R.A."/>
            <person name="Martin F."/>
            <person name="Silar P."/>
            <person name="Natvig D.O."/>
            <person name="Lalanne C."/>
            <person name="Gautier V."/>
            <person name="Ament-Velasquez S.L."/>
            <person name="Kruys A."/>
            <person name="Hutchinson M.I."/>
            <person name="Powell A.J."/>
            <person name="Barry K."/>
            <person name="Miller A.N."/>
            <person name="Grigoriev I.V."/>
            <person name="Debuchy R."/>
            <person name="Gladieux P."/>
            <person name="Hiltunen Thoren M."/>
            <person name="Johannesson H."/>
        </authorList>
    </citation>
    <scope>NUCLEOTIDE SEQUENCE</scope>
    <source>
        <strain evidence="8">FGSC 1904</strain>
    </source>
</reference>
<dbReference type="Gene3D" id="3.30.30.30">
    <property type="match status" value="1"/>
</dbReference>
<evidence type="ECO:0000256" key="7">
    <source>
        <dbReference type="SAM" id="MobiDB-lite"/>
    </source>
</evidence>
<dbReference type="EMBL" id="JAUTDP010000006">
    <property type="protein sequence ID" value="KAK3398658.1"/>
    <property type="molecule type" value="Genomic_DNA"/>
</dbReference>
<dbReference type="InterPro" id="IPR029048">
    <property type="entry name" value="HSP70_C_sf"/>
</dbReference>
<dbReference type="FunFam" id="3.90.640.10:FF:000004">
    <property type="entry name" value="Heat shock 70 kDa protein 4"/>
    <property type="match status" value="1"/>
</dbReference>
<dbReference type="GO" id="GO:0140662">
    <property type="term" value="F:ATP-dependent protein folding chaperone"/>
    <property type="evidence" value="ECO:0007669"/>
    <property type="project" value="InterPro"/>
</dbReference>
<dbReference type="SUPFAM" id="SSF100934">
    <property type="entry name" value="Heat shock protein 70kD (HSP70), C-terminal subdomain"/>
    <property type="match status" value="1"/>
</dbReference>
<evidence type="ECO:0000256" key="2">
    <source>
        <dbReference type="ARBA" id="ARBA00007381"/>
    </source>
</evidence>
<dbReference type="GO" id="GO:0005634">
    <property type="term" value="C:nucleus"/>
    <property type="evidence" value="ECO:0007669"/>
    <property type="project" value="TreeGrafter"/>
</dbReference>
<dbReference type="PANTHER" id="PTHR45639:SF4">
    <property type="entry name" value="HSC70CB, ISOFORM G"/>
    <property type="match status" value="1"/>
</dbReference>
<dbReference type="Gene3D" id="1.20.1270.10">
    <property type="match status" value="1"/>
</dbReference>
<dbReference type="PRINTS" id="PR00301">
    <property type="entry name" value="HEATSHOCK70"/>
</dbReference>
<dbReference type="SUPFAM" id="SSF53067">
    <property type="entry name" value="Actin-like ATPase domain"/>
    <property type="match status" value="2"/>
</dbReference>
<keyword evidence="9" id="KW-1185">Reference proteome</keyword>
<keyword evidence="6 8" id="KW-0346">Stress response</keyword>
<sequence length="707" mass="78461">MSVVGVDFGALNTVIAVARNRGVDVITNEVSNRATPSLVGFGPKSRYLGEPAKTQEISNLKNTVGCLKRLAGRSLSDPDVAIEQQFISAPLVDINGQVGAEVTYLGEKRQFTSTELIAMFLSKIKQTTQAEVKVGVQELVMSVPAWFTDKQRRSIMDAAEIAGLRPLRLINDTTAAALGWGITKLDLPAPEEKPRRVAFVDVGYSNYTCSIVEFKKGELAVKATACDRHFGGRNFDKALLDHLQKEFLGKYKIDIFTNPKAVCRVLAAAEKLKKILSANQQAPLNIESLMNDIDVRAMITRQEFEAMVEPLLNRVHVPLEQALADAKLTKDDIDIIEVVGGGSRVPAVKERIQAFFGKPLSFTMNQDEAIARGCAFSCAILSPVFKVRDFQVQDVISYPIEFAWEKDADIPDEDTSLVVFNKGNVLPSTKILTFYRKQPFDLEAKYTNPDELPGKTSPFIGRFSVKNVQATEGPEDFMICKLKARVNIHGILNVESAYYVEDQEVEEDIKDENGDVVMDGDKPKTRKVKKQVRKGELPIVSATQSLDAAAKNAALEKEQAMIMEDKLVADTEEKKNELETYIYDLRNKLDDQYADLASEEEKEKIQAKLMSTEDWLYDEGDDATKAVYVAKIEEIRALAGPVVQRHFDKVEAERQALLEKLEAEKAAKKAEEEARKAKEAAEKAAQEGAKDEEMTDADAPKPVVEEA</sequence>
<evidence type="ECO:0000313" key="8">
    <source>
        <dbReference type="EMBL" id="KAK3398658.1"/>
    </source>
</evidence>
<evidence type="ECO:0000313" key="9">
    <source>
        <dbReference type="Proteomes" id="UP001281003"/>
    </source>
</evidence>
<dbReference type="InterPro" id="IPR013126">
    <property type="entry name" value="Hsp_70_fam"/>
</dbReference>
<dbReference type="Gene3D" id="2.60.34.10">
    <property type="entry name" value="Substrate Binding Domain Of DNAk, Chain A, domain 1"/>
    <property type="match status" value="1"/>
</dbReference>
<organism evidence="8 9">
    <name type="scientific">Sordaria brevicollis</name>
    <dbReference type="NCBI Taxonomy" id="83679"/>
    <lineage>
        <taxon>Eukaryota</taxon>
        <taxon>Fungi</taxon>
        <taxon>Dikarya</taxon>
        <taxon>Ascomycota</taxon>
        <taxon>Pezizomycotina</taxon>
        <taxon>Sordariomycetes</taxon>
        <taxon>Sordariomycetidae</taxon>
        <taxon>Sordariales</taxon>
        <taxon>Sordariaceae</taxon>
        <taxon>Sordaria</taxon>
    </lineage>
</organism>